<dbReference type="Proteomes" id="UP000262325">
    <property type="component" value="Unassembled WGS sequence"/>
</dbReference>
<dbReference type="RefSeq" id="WP_013885294.1">
    <property type="nucleotide sequence ID" value="NZ_JAAZVV010000047.1"/>
</dbReference>
<comment type="caution">
    <text evidence="1">The sequence shown here is derived from an EMBL/GenBank/DDBJ whole genome shotgun (WGS) entry which is preliminary data.</text>
</comment>
<gene>
    <name evidence="1" type="ORF">DHM44_04600</name>
</gene>
<sequence length="59" mass="6766">MTQKKKVTCAVCAWRATCNKKYSITDPSRCLDFSLDVTLDIPNEDEPEEKEKGDKQDKN</sequence>
<protein>
    <submittedName>
        <fullName evidence="1">Uncharacterized protein</fullName>
    </submittedName>
</protein>
<accession>A0A3D5QB32</accession>
<reference evidence="1 2" key="1">
    <citation type="journal article" date="2018" name="Nat. Biotechnol.">
        <title>A standardized bacterial taxonomy based on genome phylogeny substantially revises the tree of life.</title>
        <authorList>
            <person name="Parks D.H."/>
            <person name="Chuvochina M."/>
            <person name="Waite D.W."/>
            <person name="Rinke C."/>
            <person name="Skarshewski A."/>
            <person name="Chaumeil P.A."/>
            <person name="Hugenholtz P."/>
        </authorList>
    </citation>
    <scope>NUCLEOTIDE SEQUENCE [LARGE SCALE GENOMIC DNA]</scope>
    <source>
        <strain evidence="1">UBA8672</strain>
    </source>
</reference>
<dbReference type="EMBL" id="DPPF01000091">
    <property type="protein sequence ID" value="HCW92943.1"/>
    <property type="molecule type" value="Genomic_DNA"/>
</dbReference>
<dbReference type="AlphaFoldDB" id="A0A3D5QB32"/>
<organism evidence="1 2">
    <name type="scientific">Flexistipes sinusarabici</name>
    <dbReference type="NCBI Taxonomy" id="2352"/>
    <lineage>
        <taxon>Bacteria</taxon>
        <taxon>Pseudomonadati</taxon>
        <taxon>Deferribacterota</taxon>
        <taxon>Deferribacteres</taxon>
        <taxon>Deferribacterales</taxon>
        <taxon>Flexistipitaceae</taxon>
        <taxon>Flexistipes</taxon>
    </lineage>
</organism>
<dbReference type="OMA" id="SCSICAW"/>
<evidence type="ECO:0000313" key="2">
    <source>
        <dbReference type="Proteomes" id="UP000262325"/>
    </source>
</evidence>
<proteinExistence type="predicted"/>
<evidence type="ECO:0000313" key="1">
    <source>
        <dbReference type="EMBL" id="HCW92943.1"/>
    </source>
</evidence>
<name>A0A3D5QB32_FLESI</name>